<evidence type="ECO:0000313" key="3">
    <source>
        <dbReference type="Proteomes" id="UP001499895"/>
    </source>
</evidence>
<organism evidence="2 3">
    <name type="scientific">Streptomyces stramineus</name>
    <dbReference type="NCBI Taxonomy" id="173861"/>
    <lineage>
        <taxon>Bacteria</taxon>
        <taxon>Bacillati</taxon>
        <taxon>Actinomycetota</taxon>
        <taxon>Actinomycetes</taxon>
        <taxon>Kitasatosporales</taxon>
        <taxon>Streptomycetaceae</taxon>
        <taxon>Streptomyces</taxon>
    </lineage>
</organism>
<name>A0ABN0ZD66_9ACTN</name>
<proteinExistence type="predicted"/>
<reference evidence="2 3" key="1">
    <citation type="journal article" date="2019" name="Int. J. Syst. Evol. Microbiol.">
        <title>The Global Catalogue of Microorganisms (GCM) 10K type strain sequencing project: providing services to taxonomists for standard genome sequencing and annotation.</title>
        <authorList>
            <consortium name="The Broad Institute Genomics Platform"/>
            <consortium name="The Broad Institute Genome Sequencing Center for Infectious Disease"/>
            <person name="Wu L."/>
            <person name="Ma J."/>
        </authorList>
    </citation>
    <scope>NUCLEOTIDE SEQUENCE [LARGE SCALE GENOMIC DNA]</scope>
    <source>
        <strain evidence="2 3">JCM 10649</strain>
    </source>
</reference>
<gene>
    <name evidence="2" type="ORF">GCM10009544_03450</name>
</gene>
<evidence type="ECO:0000256" key="1">
    <source>
        <dbReference type="SAM" id="MobiDB-lite"/>
    </source>
</evidence>
<protein>
    <submittedName>
        <fullName evidence="2">Uncharacterized protein</fullName>
    </submittedName>
</protein>
<dbReference type="Proteomes" id="UP001499895">
    <property type="component" value="Unassembled WGS sequence"/>
</dbReference>
<dbReference type="EMBL" id="BAAAHB010000001">
    <property type="protein sequence ID" value="GAA0443943.1"/>
    <property type="molecule type" value="Genomic_DNA"/>
</dbReference>
<evidence type="ECO:0000313" key="2">
    <source>
        <dbReference type="EMBL" id="GAA0443943.1"/>
    </source>
</evidence>
<keyword evidence="3" id="KW-1185">Reference proteome</keyword>
<comment type="caution">
    <text evidence="2">The sequence shown here is derived from an EMBL/GenBank/DDBJ whole genome shotgun (WGS) entry which is preliminary data.</text>
</comment>
<feature type="compositionally biased region" description="Basic and acidic residues" evidence="1">
    <location>
        <begin position="109"/>
        <end position="118"/>
    </location>
</feature>
<feature type="region of interest" description="Disordered" evidence="1">
    <location>
        <begin position="95"/>
        <end position="156"/>
    </location>
</feature>
<sequence>MAVHGTVTRTGEAGGKAYAVLAVQVPPVTGGRKIEVLLLNAFPSLPEGVQVGMQVLAVGARWKVFAPQKRNVDGVQLWISEHWHLAYWTWDKDTEQAGAPVSPPPLTPAERRAADRQRAAARHTSTAPTRGSDAPGAASPARSTSPGKVAAVPSLC</sequence>
<accession>A0ABN0ZD66</accession>